<dbReference type="GO" id="GO:0016301">
    <property type="term" value="F:kinase activity"/>
    <property type="evidence" value="ECO:0007669"/>
    <property type="project" value="UniProtKB-KW"/>
</dbReference>
<dbReference type="Gene3D" id="3.30.420.40">
    <property type="match status" value="2"/>
</dbReference>
<name>A0A1I6IHL4_9FLAO</name>
<dbReference type="PANTHER" id="PTHR18964:SF149">
    <property type="entry name" value="BIFUNCTIONAL UDP-N-ACETYLGLUCOSAMINE 2-EPIMERASE_N-ACETYLMANNOSAMINE KINASE"/>
    <property type="match status" value="1"/>
</dbReference>
<dbReference type="STRING" id="440514.SAMN04488010_1744"/>
<dbReference type="PROSITE" id="PS01125">
    <property type="entry name" value="ROK"/>
    <property type="match status" value="1"/>
</dbReference>
<evidence type="ECO:0000256" key="1">
    <source>
        <dbReference type="ARBA" id="ARBA00006479"/>
    </source>
</evidence>
<gene>
    <name evidence="2" type="ORF">SAMN04488010_1744</name>
</gene>
<dbReference type="InterPro" id="IPR000600">
    <property type="entry name" value="ROK"/>
</dbReference>
<sequence>MSKEVVLSIDIGGTLTKVGLVNREGKVLDKIVFKTDAQHQFSNFMDKLKLEVDTLIIKWIDVIHILSIGVGAPNANSYTGQIENPPNLKWGGVTPIKKIIEQTFDLPVSLANDANAAALGEMLYGTAKGMKNFIALTLGTGLGSGIIVDGKLLIGEHGTAGEIGHVNVDPAGRMCNCGLQGCLETYASVTGIKRTVFELMADRCEDSPLRKINFEEMTGTDISDAALKGDIIALTAFEKTGEILGSKMADTVAHLDPEAFILSGGLSKAGDILLKPIKRYMQKRLFNAYKGKIEVLLSNATSAEAVLGPAALAWLELDHLTHA</sequence>
<dbReference type="Pfam" id="PF00480">
    <property type="entry name" value="ROK"/>
    <property type="match status" value="1"/>
</dbReference>
<dbReference type="InterPro" id="IPR049874">
    <property type="entry name" value="ROK_cs"/>
</dbReference>
<dbReference type="Proteomes" id="UP000199462">
    <property type="component" value="Unassembled WGS sequence"/>
</dbReference>
<dbReference type="RefSeq" id="WP_091902661.1">
    <property type="nucleotide sequence ID" value="NZ_CANMGB010000001.1"/>
</dbReference>
<keyword evidence="2" id="KW-0418">Kinase</keyword>
<organism evidence="2 3">
    <name type="scientific">Maribacter stanieri</name>
    <dbReference type="NCBI Taxonomy" id="440514"/>
    <lineage>
        <taxon>Bacteria</taxon>
        <taxon>Pseudomonadati</taxon>
        <taxon>Bacteroidota</taxon>
        <taxon>Flavobacteriia</taxon>
        <taxon>Flavobacteriales</taxon>
        <taxon>Flavobacteriaceae</taxon>
        <taxon>Maribacter</taxon>
    </lineage>
</organism>
<keyword evidence="2" id="KW-0808">Transferase</keyword>
<evidence type="ECO:0000313" key="2">
    <source>
        <dbReference type="EMBL" id="SFR66178.1"/>
    </source>
</evidence>
<dbReference type="EMBL" id="FOYX01000001">
    <property type="protein sequence ID" value="SFR66178.1"/>
    <property type="molecule type" value="Genomic_DNA"/>
</dbReference>
<keyword evidence="3" id="KW-1185">Reference proteome</keyword>
<reference evidence="3" key="1">
    <citation type="submission" date="2016-10" db="EMBL/GenBank/DDBJ databases">
        <authorList>
            <person name="Varghese N."/>
            <person name="Submissions S."/>
        </authorList>
    </citation>
    <scope>NUCLEOTIDE SEQUENCE [LARGE SCALE GENOMIC DNA]</scope>
    <source>
        <strain evidence="3">DSM 19891</strain>
    </source>
</reference>
<protein>
    <submittedName>
        <fullName evidence="2">Glucokinase</fullName>
    </submittedName>
</protein>
<dbReference type="SUPFAM" id="SSF53067">
    <property type="entry name" value="Actin-like ATPase domain"/>
    <property type="match status" value="1"/>
</dbReference>
<dbReference type="PANTHER" id="PTHR18964">
    <property type="entry name" value="ROK (REPRESSOR, ORF, KINASE) FAMILY"/>
    <property type="match status" value="1"/>
</dbReference>
<accession>A0A1I6IHL4</accession>
<dbReference type="AlphaFoldDB" id="A0A1I6IHL4"/>
<dbReference type="InterPro" id="IPR043129">
    <property type="entry name" value="ATPase_NBD"/>
</dbReference>
<comment type="similarity">
    <text evidence="1">Belongs to the ROK (NagC/XylR) family.</text>
</comment>
<proteinExistence type="inferred from homology"/>
<evidence type="ECO:0000313" key="3">
    <source>
        <dbReference type="Proteomes" id="UP000199462"/>
    </source>
</evidence>